<keyword evidence="7" id="KW-0813">Transport</keyword>
<dbReference type="SUPFAM" id="SSF82689">
    <property type="entry name" value="Mechanosensitive channel protein MscS (YggB), C-terminal domain"/>
    <property type="match status" value="1"/>
</dbReference>
<dbReference type="RefSeq" id="WP_342449759.1">
    <property type="nucleotide sequence ID" value="NZ_JAATJE010000001.1"/>
</dbReference>
<proteinExistence type="inferred from homology"/>
<evidence type="ECO:0000256" key="6">
    <source>
        <dbReference type="ARBA" id="ARBA00023136"/>
    </source>
</evidence>
<comment type="subcellular location">
    <subcellularLocation>
        <location evidence="7">Cell inner membrane</location>
        <topology evidence="7">Multi-pass membrane protein</topology>
    </subcellularLocation>
    <subcellularLocation>
        <location evidence="1">Cell membrane</location>
        <topology evidence="1">Multi-pass membrane protein</topology>
    </subcellularLocation>
</comment>
<dbReference type="PANTHER" id="PTHR30221">
    <property type="entry name" value="SMALL-CONDUCTANCE MECHANOSENSITIVE CHANNEL"/>
    <property type="match status" value="1"/>
</dbReference>
<accession>A0ABX0XMB4</accession>
<name>A0ABX0XMB4_9SPHN</name>
<protein>
    <recommendedName>
        <fullName evidence="7">Small-conductance mechanosensitive channel</fullName>
    </recommendedName>
</protein>
<keyword evidence="7" id="KW-0406">Ion transport</keyword>
<dbReference type="InterPro" id="IPR023408">
    <property type="entry name" value="MscS_beta-dom_sf"/>
</dbReference>
<dbReference type="Pfam" id="PF21088">
    <property type="entry name" value="MS_channel_1st"/>
    <property type="match status" value="1"/>
</dbReference>
<dbReference type="InterPro" id="IPR010920">
    <property type="entry name" value="LSM_dom_sf"/>
</dbReference>
<evidence type="ECO:0000256" key="3">
    <source>
        <dbReference type="ARBA" id="ARBA00022475"/>
    </source>
</evidence>
<evidence type="ECO:0000256" key="7">
    <source>
        <dbReference type="RuleBase" id="RU369025"/>
    </source>
</evidence>
<feature type="transmembrane region" description="Helical" evidence="7">
    <location>
        <begin position="111"/>
        <end position="133"/>
    </location>
</feature>
<feature type="transmembrane region" description="Helical" evidence="7">
    <location>
        <begin position="82"/>
        <end position="99"/>
    </location>
</feature>
<dbReference type="InterPro" id="IPR006685">
    <property type="entry name" value="MscS_channel_2nd"/>
</dbReference>
<comment type="caution">
    <text evidence="7">Lacks conserved residue(s) required for the propagation of feature annotation.</text>
</comment>
<dbReference type="SUPFAM" id="SSF50182">
    <property type="entry name" value="Sm-like ribonucleoproteins"/>
    <property type="match status" value="1"/>
</dbReference>
<dbReference type="Gene3D" id="3.30.70.100">
    <property type="match status" value="1"/>
</dbReference>
<dbReference type="InterPro" id="IPR045275">
    <property type="entry name" value="MscS_archaea/bacteria_type"/>
</dbReference>
<dbReference type="InterPro" id="IPR049142">
    <property type="entry name" value="MS_channel_1st"/>
</dbReference>
<dbReference type="SUPFAM" id="SSF82861">
    <property type="entry name" value="Mechanosensitive channel protein MscS (YggB), transmembrane region"/>
    <property type="match status" value="1"/>
</dbReference>
<keyword evidence="11" id="KW-1185">Reference proteome</keyword>
<keyword evidence="7" id="KW-0407">Ion channel</keyword>
<evidence type="ECO:0000256" key="2">
    <source>
        <dbReference type="ARBA" id="ARBA00008017"/>
    </source>
</evidence>
<feature type="transmembrane region" description="Helical" evidence="7">
    <location>
        <begin position="181"/>
        <end position="205"/>
    </location>
</feature>
<evidence type="ECO:0000259" key="9">
    <source>
        <dbReference type="Pfam" id="PF21088"/>
    </source>
</evidence>
<dbReference type="Gene3D" id="2.30.30.60">
    <property type="match status" value="1"/>
</dbReference>
<sequence>MSTASPANGADLPFRPPRVDQLAGETVGWFQTNGVNLLIACLAGAVIVIALIGLRRIGRRFLRGSEVGADWRAILGRVIDKTGTLFIIAVAGQLVTGYTNPPAAVDDTATFLFTVIAVFQGAIWARELVLGFVEHRTVAGEHEGLASALGIIRLLVTTVFFAIALLVVLDNLGVNITGLVAGLGVGGIAIGLAAQGIFADLFAALSILFDRPFRRGDAVTYDTTTGSVEAIGLKSTRIRSITGEERIISNTNLLNKEISNNSRRDARRFKFAIGVVYQTDPDAAAGIPDLLKGIVEGLGHKFVRSGFVGFGASSLDFELEFDVAGTDYQIAYDARHSVGMAVLKRFNEAGLEFAYPTQTTFTAAPDGRMVMPYAEVQPVRTVNSAG</sequence>
<comment type="caution">
    <text evidence="10">The sequence shown here is derived from an EMBL/GenBank/DDBJ whole genome shotgun (WGS) entry which is preliminary data.</text>
</comment>
<evidence type="ECO:0000259" key="8">
    <source>
        <dbReference type="Pfam" id="PF00924"/>
    </source>
</evidence>
<feature type="transmembrane region" description="Helical" evidence="7">
    <location>
        <begin position="145"/>
        <end position="169"/>
    </location>
</feature>
<dbReference type="EMBL" id="JAATJE010000001">
    <property type="protein sequence ID" value="NJC34328.1"/>
    <property type="molecule type" value="Genomic_DNA"/>
</dbReference>
<keyword evidence="5 7" id="KW-1133">Transmembrane helix</keyword>
<comment type="similarity">
    <text evidence="2 7">Belongs to the MscS (TC 1.A.23) family.</text>
</comment>
<evidence type="ECO:0000313" key="10">
    <source>
        <dbReference type="EMBL" id="NJC34328.1"/>
    </source>
</evidence>
<dbReference type="Proteomes" id="UP000734218">
    <property type="component" value="Unassembled WGS sequence"/>
</dbReference>
<dbReference type="PANTHER" id="PTHR30221:SF1">
    <property type="entry name" value="SMALL-CONDUCTANCE MECHANOSENSITIVE CHANNEL"/>
    <property type="match status" value="1"/>
</dbReference>
<comment type="function">
    <text evidence="7">Mechanosensitive channel that participates in the regulation of osmotic pressure changes within the cell, opening in response to stretch forces in the membrane lipid bilayer, without the need for other proteins. Contributes to normal resistance to hypoosmotic shock. Forms an ion channel of 1.0 nanosiemens conductance with a slight preference for anions.</text>
</comment>
<keyword evidence="3" id="KW-1003">Cell membrane</keyword>
<feature type="transmembrane region" description="Helical" evidence="7">
    <location>
        <begin position="35"/>
        <end position="54"/>
    </location>
</feature>
<comment type="subunit">
    <text evidence="7">Homoheptamer.</text>
</comment>
<evidence type="ECO:0000256" key="1">
    <source>
        <dbReference type="ARBA" id="ARBA00004651"/>
    </source>
</evidence>
<dbReference type="Gene3D" id="1.10.287.1260">
    <property type="match status" value="1"/>
</dbReference>
<reference evidence="10 11" key="1">
    <citation type="submission" date="2020-03" db="EMBL/GenBank/DDBJ databases">
        <title>Genomic Encyclopedia of Type Strains, Phase IV (KMG-IV): sequencing the most valuable type-strain genomes for metagenomic binning, comparative biology and taxonomic classification.</title>
        <authorList>
            <person name="Goeker M."/>
        </authorList>
    </citation>
    <scope>NUCLEOTIDE SEQUENCE [LARGE SCALE GENOMIC DNA]</scope>
    <source>
        <strain evidence="10 11">DSM 27651</strain>
    </source>
</reference>
<gene>
    <name evidence="10" type="ORF">GGR88_001802</name>
</gene>
<evidence type="ECO:0000256" key="5">
    <source>
        <dbReference type="ARBA" id="ARBA00022989"/>
    </source>
</evidence>
<feature type="domain" description="Mechanosensitive ion channel transmembrane helices 2/3" evidence="9">
    <location>
        <begin position="159"/>
        <end position="195"/>
    </location>
</feature>
<keyword evidence="6 7" id="KW-0472">Membrane</keyword>
<feature type="domain" description="Mechanosensitive ion channel MscS" evidence="8">
    <location>
        <begin position="197"/>
        <end position="263"/>
    </location>
</feature>
<dbReference type="InterPro" id="IPR011066">
    <property type="entry name" value="MscS_channel_C_sf"/>
</dbReference>
<evidence type="ECO:0000313" key="11">
    <source>
        <dbReference type="Proteomes" id="UP000734218"/>
    </source>
</evidence>
<dbReference type="Pfam" id="PF00924">
    <property type="entry name" value="MS_channel_2nd"/>
    <property type="match status" value="1"/>
</dbReference>
<keyword evidence="4 7" id="KW-0812">Transmembrane</keyword>
<organism evidence="10 11">
    <name type="scientific">Sphingomonas jejuensis</name>
    <dbReference type="NCBI Taxonomy" id="904715"/>
    <lineage>
        <taxon>Bacteria</taxon>
        <taxon>Pseudomonadati</taxon>
        <taxon>Pseudomonadota</taxon>
        <taxon>Alphaproteobacteria</taxon>
        <taxon>Sphingomonadales</taxon>
        <taxon>Sphingomonadaceae</taxon>
        <taxon>Sphingomonas</taxon>
    </lineage>
</organism>
<dbReference type="InterPro" id="IPR011014">
    <property type="entry name" value="MscS_channel_TM-2"/>
</dbReference>
<keyword evidence="7" id="KW-0997">Cell inner membrane</keyword>
<evidence type="ECO:0000256" key="4">
    <source>
        <dbReference type="ARBA" id="ARBA00022692"/>
    </source>
</evidence>